<evidence type="ECO:0000256" key="5">
    <source>
        <dbReference type="ARBA" id="ARBA00022521"/>
    </source>
</evidence>
<comment type="subcellular location">
    <subcellularLocation>
        <location evidence="18">Virion membrane</location>
        <topology evidence="18">Single-pass type I membrane protein</topology>
    </subcellularLocation>
    <subcellularLocation>
        <location evidence="18">Host cell membrane</location>
        <topology evidence="18">Single-pass membrane protein</topology>
    </subcellularLocation>
</comment>
<keyword evidence="15" id="KW-1015">Disulfide bond</keyword>
<dbReference type="GO" id="GO:0055036">
    <property type="term" value="C:virion membrane"/>
    <property type="evidence" value="ECO:0007669"/>
    <property type="project" value="UniProtKB-SubCell"/>
</dbReference>
<evidence type="ECO:0000256" key="12">
    <source>
        <dbReference type="ARBA" id="ARBA00022989"/>
    </source>
</evidence>
<dbReference type="GO" id="GO:0019031">
    <property type="term" value="C:viral envelope"/>
    <property type="evidence" value="ECO:0007669"/>
    <property type="project" value="UniProtKB-KW"/>
</dbReference>
<dbReference type="Gene3D" id="2.40.490.10">
    <property type="entry name" value="Newcastle disease virus like domain"/>
    <property type="match status" value="1"/>
</dbReference>
<evidence type="ECO:0000256" key="13">
    <source>
        <dbReference type="ARBA" id="ARBA00023054"/>
    </source>
</evidence>
<dbReference type="GO" id="GO:0020002">
    <property type="term" value="C:host cell plasma membrane"/>
    <property type="evidence" value="ECO:0007669"/>
    <property type="project" value="UniProtKB-SubCell"/>
</dbReference>
<evidence type="ECO:0000256" key="3">
    <source>
        <dbReference type="ARBA" id="ARBA00022506"/>
    </source>
</evidence>
<keyword evidence="7 18" id="KW-0812">Transmembrane</keyword>
<comment type="similarity">
    <text evidence="1 18">Belongs to the paramyxoviruses fusion glycoprotein family.</text>
</comment>
<dbReference type="EMBL" id="OM030335">
    <property type="protein sequence ID" value="UOL48945.1"/>
    <property type="molecule type" value="Viral_cRNA"/>
</dbReference>
<keyword evidence="10" id="KW-1043">Host membrane</keyword>
<evidence type="ECO:0000256" key="4">
    <source>
        <dbReference type="ARBA" id="ARBA00022511"/>
    </source>
</evidence>
<keyword evidence="4" id="KW-1032">Host cell membrane</keyword>
<dbReference type="Gene3D" id="1.10.287.2480">
    <property type="match status" value="1"/>
</dbReference>
<evidence type="ECO:0000256" key="2">
    <source>
        <dbReference type="ARBA" id="ARBA00016586"/>
    </source>
</evidence>
<evidence type="ECO:0000256" key="14">
    <source>
        <dbReference type="ARBA" id="ARBA00023136"/>
    </source>
</evidence>
<name>A0A8T9KNA3_9MONO</name>
<dbReference type="GO" id="GO:0046718">
    <property type="term" value="P:symbiont entry into host cell"/>
    <property type="evidence" value="ECO:0007669"/>
    <property type="project" value="UniProtKB-KW"/>
</dbReference>
<evidence type="ECO:0000256" key="11">
    <source>
        <dbReference type="ARBA" id="ARBA00022879"/>
    </source>
</evidence>
<dbReference type="Proteomes" id="UP001256059">
    <property type="component" value="Segment"/>
</dbReference>
<evidence type="ECO:0000256" key="8">
    <source>
        <dbReference type="ARBA" id="ARBA00022729"/>
    </source>
</evidence>
<evidence type="ECO:0000256" key="18">
    <source>
        <dbReference type="RuleBase" id="RU003705"/>
    </source>
</evidence>
<comment type="subunit">
    <text evidence="18">Homotrimer of disulfide-linked F1-F2.</text>
</comment>
<reference evidence="19" key="1">
    <citation type="submission" date="2021-12" db="EMBL/GenBank/DDBJ databases">
        <authorList>
            <person name="Tan Z.-Z."/>
            <person name="Pan Y.-F."/>
            <person name="Zhang Y.-Z."/>
        </authorList>
    </citation>
    <scope>NUCLEOTIDE SEQUENCE</scope>
    <source>
        <strain evidence="19">YJB_DaWei</strain>
    </source>
</reference>
<evidence type="ECO:0000256" key="1">
    <source>
        <dbReference type="ARBA" id="ARBA00008211"/>
    </source>
</evidence>
<dbReference type="Pfam" id="PF00523">
    <property type="entry name" value="Fusion_gly"/>
    <property type="match status" value="1"/>
</dbReference>
<evidence type="ECO:0000256" key="16">
    <source>
        <dbReference type="ARBA" id="ARBA00023180"/>
    </source>
</evidence>
<evidence type="ECO:0000313" key="19">
    <source>
        <dbReference type="EMBL" id="UOL48945.1"/>
    </source>
</evidence>
<evidence type="ECO:0000256" key="6">
    <source>
        <dbReference type="ARBA" id="ARBA00022595"/>
    </source>
</evidence>
<keyword evidence="3" id="KW-1168">Fusion of virus membrane with host membrane</keyword>
<dbReference type="SUPFAM" id="SSF58069">
    <property type="entry name" value="Virus ectodomain"/>
    <property type="match status" value="1"/>
</dbReference>
<keyword evidence="16" id="KW-0325">Glycoprotein</keyword>
<keyword evidence="6" id="KW-1162">Viral penetration into host cytoplasm</keyword>
<dbReference type="Gene3D" id="6.10.10.110">
    <property type="match status" value="1"/>
</dbReference>
<keyword evidence="13" id="KW-0175">Coiled coil</keyword>
<keyword evidence="11 18" id="KW-0261">Viral envelope protein</keyword>
<evidence type="ECO:0000256" key="7">
    <source>
        <dbReference type="ARBA" id="ARBA00022692"/>
    </source>
</evidence>
<organism evidence="19 20">
    <name type="scientific">Wenzhou Myotis davidii paramyxovirus 1</name>
    <dbReference type="NCBI Taxonomy" id="2928979"/>
    <lineage>
        <taxon>Viruses</taxon>
        <taxon>Riboviria</taxon>
        <taxon>Orthornavirae</taxon>
        <taxon>Negarnaviricota</taxon>
        <taxon>Haploviricotina</taxon>
        <taxon>Monjiviricetes</taxon>
        <taxon>Mononegavirales</taxon>
        <taxon>Paramyxoviridae</taxon>
        <taxon>Orthoparamyxovirinae</taxon>
        <taxon>Parajeilongvirus</taxon>
        <taxon>Parajeilongvirus wenzhouense</taxon>
    </lineage>
</organism>
<keyword evidence="14 18" id="KW-0472">Membrane</keyword>
<keyword evidence="8" id="KW-0732">Signal</keyword>
<sequence length="542" mass="59698">MEIRRLIISLIVLDCICSTISQVAFTELSKIGIIKGKNYGLKLRGISTTQLIVIKLIPNLENLTGCTSNALDDYKRLLDKVILPIDQAIKTMRDAISQKDTSAKFWGAVIGGVALGIATSAQITAGVALHNSLQNAKAVEQLKESIRNTNQAVTELTTAGRKTVLALSALQDQINTIIVPSINSLGCEVAKNTLALRLNQYFSEISFVFGPNLREPASQTISIQALARAFNNDFESILSKLGYTSEDLLDVLESNSIQARIIGVDTTNYFITLQVEYPTITKIMNAVVQSFNLISFNHRGSEWMPVFPRNILIRMNLISNIDLTSCSQTSNNYICPQDTSSPISYPLYSCITGNTSKCIASRNVNSQVSRYALSDGVIFANCVPILCQCHTTGQNIVQDRSVSNVMITKDDCPEVFLDGLFITLGPKKMNRSMYSDDYKIGGQVNIDPVDIGSDISQIQESLNKTQDFIDKSNSILDRINPSIITGPRFIYLIVITVVLLIWITLLTLWIIYLTKSLNDEKAYSRTISGSSTINSLSSLISR</sequence>
<keyword evidence="20" id="KW-1185">Reference proteome</keyword>
<dbReference type="Gene3D" id="2.60.40.1690">
    <property type="entry name" value="Head and neck region of the ectodomain of NDV fusion glycoprotein"/>
    <property type="match status" value="1"/>
</dbReference>
<dbReference type="GO" id="GO:0019064">
    <property type="term" value="P:fusion of virus membrane with host plasma membrane"/>
    <property type="evidence" value="ECO:0007669"/>
    <property type="project" value="UniProtKB-KW"/>
</dbReference>
<keyword evidence="5" id="KW-1169">Fusion of virus membrane with host cell membrane</keyword>
<evidence type="ECO:0000313" key="20">
    <source>
        <dbReference type="Proteomes" id="UP001256059"/>
    </source>
</evidence>
<protein>
    <recommendedName>
        <fullName evidence="2 18">Fusion glycoprotein F0</fullName>
    </recommendedName>
</protein>
<evidence type="ECO:0000256" key="15">
    <source>
        <dbReference type="ARBA" id="ARBA00023157"/>
    </source>
</evidence>
<evidence type="ECO:0000256" key="17">
    <source>
        <dbReference type="ARBA" id="ARBA00023296"/>
    </source>
</evidence>
<dbReference type="SUPFAM" id="SSF69922">
    <property type="entry name" value="Head and neck region of the ectodomain of NDV fusion glycoprotein"/>
    <property type="match status" value="1"/>
</dbReference>
<proteinExistence type="inferred from homology"/>
<evidence type="ECO:0000256" key="9">
    <source>
        <dbReference type="ARBA" id="ARBA00022844"/>
    </source>
</evidence>
<dbReference type="InterPro" id="IPR000776">
    <property type="entry name" value="Fusion_F0_Paramyxovir"/>
</dbReference>
<keyword evidence="17" id="KW-1160">Virus entry into host cell</keyword>
<evidence type="ECO:0000256" key="10">
    <source>
        <dbReference type="ARBA" id="ARBA00022870"/>
    </source>
</evidence>
<keyword evidence="12 18" id="KW-1133">Transmembrane helix</keyword>
<keyword evidence="9" id="KW-0946">Virion</keyword>
<feature type="transmembrane region" description="Helical" evidence="18">
    <location>
        <begin position="489"/>
        <end position="513"/>
    </location>
</feature>
<accession>A0A8T9KNA3</accession>